<evidence type="ECO:0000313" key="2">
    <source>
        <dbReference type="EMBL" id="KIP09541.1"/>
    </source>
</evidence>
<reference evidence="2 3" key="1">
    <citation type="journal article" date="2014" name="PLoS Genet.">
        <title>Analysis of the Phlebiopsis gigantea genome, transcriptome and secretome provides insight into its pioneer colonization strategies of wood.</title>
        <authorList>
            <person name="Hori C."/>
            <person name="Ishida T."/>
            <person name="Igarashi K."/>
            <person name="Samejima M."/>
            <person name="Suzuki H."/>
            <person name="Master E."/>
            <person name="Ferreira P."/>
            <person name="Ruiz-Duenas F.J."/>
            <person name="Held B."/>
            <person name="Canessa P."/>
            <person name="Larrondo L.F."/>
            <person name="Schmoll M."/>
            <person name="Druzhinina I.S."/>
            <person name="Kubicek C.P."/>
            <person name="Gaskell J.A."/>
            <person name="Kersten P."/>
            <person name="St John F."/>
            <person name="Glasner J."/>
            <person name="Sabat G."/>
            <person name="Splinter BonDurant S."/>
            <person name="Syed K."/>
            <person name="Yadav J."/>
            <person name="Mgbeahuruike A.C."/>
            <person name="Kovalchuk A."/>
            <person name="Asiegbu F.O."/>
            <person name="Lackner G."/>
            <person name="Hoffmeister D."/>
            <person name="Rencoret J."/>
            <person name="Gutierrez A."/>
            <person name="Sun H."/>
            <person name="Lindquist E."/>
            <person name="Barry K."/>
            <person name="Riley R."/>
            <person name="Grigoriev I.V."/>
            <person name="Henrissat B."/>
            <person name="Kues U."/>
            <person name="Berka R.M."/>
            <person name="Martinez A.T."/>
            <person name="Covert S.F."/>
            <person name="Blanchette R.A."/>
            <person name="Cullen D."/>
        </authorList>
    </citation>
    <scope>NUCLEOTIDE SEQUENCE [LARGE SCALE GENOMIC DNA]</scope>
    <source>
        <strain evidence="2 3">11061_1 CR5-6</strain>
    </source>
</reference>
<dbReference type="InterPro" id="IPR051058">
    <property type="entry name" value="GDSL_Est/Lipase"/>
</dbReference>
<keyword evidence="3" id="KW-1185">Reference proteome</keyword>
<dbReference type="STRING" id="745531.A0A0C3S2J9"/>
<dbReference type="AlphaFoldDB" id="A0A0C3S2J9"/>
<dbReference type="SUPFAM" id="SSF52266">
    <property type="entry name" value="SGNH hydrolase"/>
    <property type="match status" value="1"/>
</dbReference>
<dbReference type="InterPro" id="IPR036514">
    <property type="entry name" value="SGNH_hydro_sf"/>
</dbReference>
<dbReference type="GO" id="GO:0016788">
    <property type="term" value="F:hydrolase activity, acting on ester bonds"/>
    <property type="evidence" value="ECO:0007669"/>
    <property type="project" value="InterPro"/>
</dbReference>
<sequence>MSSNIIRETWLGFNEIKYLVVLGDSYSDVGYHAQPRSRPTLENPLGVSFPGLTYNEEDQPNWVGHLLKKRDANRPLLVYDYAVGGHTVDGIRYQVRSKYVQDVGTKPDWAPWTAQDALFVIWIGINDCSWIYDYLGTDVGQIETYQQRLFQYVKEVYDTGARNFLFIEVPPMERAPGLSQANTEARAEGYNNWNLALHSKVSNFASEHSDVTAMVFPVHELFRTVLDSPAVFNLDASTVNDEGGSVWFDSIHITSQMHRVVADGLIEFLDRQIPAT</sequence>
<dbReference type="OrthoDB" id="1600564at2759"/>
<dbReference type="Proteomes" id="UP000053257">
    <property type="component" value="Unassembled WGS sequence"/>
</dbReference>
<dbReference type="InterPro" id="IPR001087">
    <property type="entry name" value="GDSL"/>
</dbReference>
<dbReference type="EMBL" id="KN840465">
    <property type="protein sequence ID" value="KIP09541.1"/>
    <property type="molecule type" value="Genomic_DNA"/>
</dbReference>
<name>A0A0C3S2J9_PHLG1</name>
<accession>A0A0C3S2J9</accession>
<organism evidence="2 3">
    <name type="scientific">Phlebiopsis gigantea (strain 11061_1 CR5-6)</name>
    <name type="common">White-rot fungus</name>
    <name type="synonym">Peniophora gigantea</name>
    <dbReference type="NCBI Taxonomy" id="745531"/>
    <lineage>
        <taxon>Eukaryota</taxon>
        <taxon>Fungi</taxon>
        <taxon>Dikarya</taxon>
        <taxon>Basidiomycota</taxon>
        <taxon>Agaricomycotina</taxon>
        <taxon>Agaricomycetes</taxon>
        <taxon>Polyporales</taxon>
        <taxon>Phanerochaetaceae</taxon>
        <taxon>Phlebiopsis</taxon>
    </lineage>
</organism>
<dbReference type="HOGENOM" id="CLU_015101_4_1_1"/>
<evidence type="ECO:0000256" key="1">
    <source>
        <dbReference type="ARBA" id="ARBA00022801"/>
    </source>
</evidence>
<gene>
    <name evidence="2" type="ORF">PHLGIDRAFT_126281</name>
</gene>
<dbReference type="PANTHER" id="PTHR45648:SF22">
    <property type="entry name" value="GDSL LIPASE_ACYLHYDROLASE FAMILY PROTEIN (AFU_ORTHOLOGUE AFUA_4G14700)"/>
    <property type="match status" value="1"/>
</dbReference>
<keyword evidence="1" id="KW-0378">Hydrolase</keyword>
<dbReference type="Pfam" id="PF00657">
    <property type="entry name" value="Lipase_GDSL"/>
    <property type="match status" value="1"/>
</dbReference>
<protein>
    <submittedName>
        <fullName evidence="2">Carbohydrate esterase family 16 protein</fullName>
    </submittedName>
</protein>
<dbReference type="PANTHER" id="PTHR45648">
    <property type="entry name" value="GDSL LIPASE/ACYLHYDROLASE FAMILY PROTEIN (AFU_ORTHOLOGUE AFUA_4G14700)"/>
    <property type="match status" value="1"/>
</dbReference>
<proteinExistence type="predicted"/>
<dbReference type="Gene3D" id="3.40.50.1110">
    <property type="entry name" value="SGNH hydrolase"/>
    <property type="match status" value="1"/>
</dbReference>
<evidence type="ECO:0000313" key="3">
    <source>
        <dbReference type="Proteomes" id="UP000053257"/>
    </source>
</evidence>